<dbReference type="InterPro" id="IPR001670">
    <property type="entry name" value="ADH_Fe/GldA"/>
</dbReference>
<evidence type="ECO:0000313" key="5">
    <source>
        <dbReference type="EMBL" id="SVC38007.1"/>
    </source>
</evidence>
<protein>
    <submittedName>
        <fullName evidence="5">Uncharacterized protein</fullName>
    </submittedName>
</protein>
<evidence type="ECO:0000256" key="2">
    <source>
        <dbReference type="ARBA" id="ARBA00023002"/>
    </source>
</evidence>
<evidence type="ECO:0000259" key="4">
    <source>
        <dbReference type="Pfam" id="PF25137"/>
    </source>
</evidence>
<evidence type="ECO:0000256" key="1">
    <source>
        <dbReference type="ARBA" id="ARBA00007358"/>
    </source>
</evidence>
<organism evidence="5">
    <name type="scientific">marine metagenome</name>
    <dbReference type="NCBI Taxonomy" id="408172"/>
    <lineage>
        <taxon>unclassified sequences</taxon>
        <taxon>metagenomes</taxon>
        <taxon>ecological metagenomes</taxon>
    </lineage>
</organism>
<proteinExistence type="inferred from homology"/>
<sequence>PSCYPIQCMADQYTLIQYLTRIQFDFGSIELLPQELERLSVMRPLLITDPGVNESGHRRKVELLCAGIPVFKETPENPTESAVSLALELFRQEQCDSLVALGGGSAIDLAKAVALMATHPGCLEDYGVLKGGSKKIHPVTPLIAIPTTAGTGSEVGRACSITLNNGSKVACVSLNLVPSCAICDPELTLTLSAFLTAATGFDALSHGIESFLSTRINPPAEAIALDCVARSGSWLKQAVVNGHNRDARWQMMMAALEGGLTFQKGLGVVHALSHPLGALGPHHGTLNAILLPHALNYNERYVPEKFDQLKQTLKLRVGCDLVEWSKILAHELGLPGSLSQLGINKSELSKVAELAAKDHLLQTNPRPCNEEDLLGLLEEAL</sequence>
<dbReference type="Gene3D" id="1.20.1090.10">
    <property type="entry name" value="Dehydroquinate synthase-like - alpha domain"/>
    <property type="match status" value="1"/>
</dbReference>
<dbReference type="InterPro" id="IPR056798">
    <property type="entry name" value="ADH_Fe_C"/>
</dbReference>
<dbReference type="Pfam" id="PF00465">
    <property type="entry name" value="Fe-ADH"/>
    <property type="match status" value="1"/>
</dbReference>
<reference evidence="5" key="1">
    <citation type="submission" date="2018-05" db="EMBL/GenBank/DDBJ databases">
        <authorList>
            <person name="Lanie J.A."/>
            <person name="Ng W.-L."/>
            <person name="Kazmierczak K.M."/>
            <person name="Andrzejewski T.M."/>
            <person name="Davidsen T.M."/>
            <person name="Wayne K.J."/>
            <person name="Tettelin H."/>
            <person name="Glass J.I."/>
            <person name="Rusch D."/>
            <person name="Podicherti R."/>
            <person name="Tsui H.-C.T."/>
            <person name="Winkler M.E."/>
        </authorList>
    </citation>
    <scope>NUCLEOTIDE SEQUENCE</scope>
</reference>
<feature type="domain" description="Alcohol dehydrogenase iron-type/glycerol dehydrogenase GldA" evidence="3">
    <location>
        <begin position="20"/>
        <end position="185"/>
    </location>
</feature>
<dbReference type="EMBL" id="UINC01088082">
    <property type="protein sequence ID" value="SVC38007.1"/>
    <property type="molecule type" value="Genomic_DNA"/>
</dbReference>
<dbReference type="InterPro" id="IPR039697">
    <property type="entry name" value="Alcohol_dehydrogenase_Fe"/>
</dbReference>
<dbReference type="GO" id="GO:0004022">
    <property type="term" value="F:alcohol dehydrogenase (NAD+) activity"/>
    <property type="evidence" value="ECO:0007669"/>
    <property type="project" value="TreeGrafter"/>
</dbReference>
<feature type="domain" description="Fe-containing alcohol dehydrogenase-like C-terminal" evidence="4">
    <location>
        <begin position="196"/>
        <end position="380"/>
    </location>
</feature>
<name>A0A382LRS2_9ZZZZ</name>
<evidence type="ECO:0000259" key="3">
    <source>
        <dbReference type="Pfam" id="PF00465"/>
    </source>
</evidence>
<dbReference type="Pfam" id="PF25137">
    <property type="entry name" value="ADH_Fe_C"/>
    <property type="match status" value="1"/>
</dbReference>
<comment type="similarity">
    <text evidence="1">Belongs to the iron-containing alcohol dehydrogenase family.</text>
</comment>
<dbReference type="Gene3D" id="3.40.50.1970">
    <property type="match status" value="1"/>
</dbReference>
<dbReference type="PANTHER" id="PTHR11496:SF102">
    <property type="entry name" value="ALCOHOL DEHYDROGENASE 4"/>
    <property type="match status" value="1"/>
</dbReference>
<feature type="non-terminal residue" evidence="5">
    <location>
        <position position="1"/>
    </location>
</feature>
<dbReference type="SUPFAM" id="SSF56796">
    <property type="entry name" value="Dehydroquinate synthase-like"/>
    <property type="match status" value="1"/>
</dbReference>
<dbReference type="GO" id="GO:0046872">
    <property type="term" value="F:metal ion binding"/>
    <property type="evidence" value="ECO:0007669"/>
    <property type="project" value="InterPro"/>
</dbReference>
<accession>A0A382LRS2</accession>
<dbReference type="CDD" id="cd14861">
    <property type="entry name" value="Fe-ADH-like"/>
    <property type="match status" value="1"/>
</dbReference>
<dbReference type="PANTHER" id="PTHR11496">
    <property type="entry name" value="ALCOHOL DEHYDROGENASE"/>
    <property type="match status" value="1"/>
</dbReference>
<gene>
    <name evidence="5" type="ORF">METZ01_LOCUS290861</name>
</gene>
<dbReference type="FunFam" id="3.40.50.1970:FF:000003">
    <property type="entry name" value="Alcohol dehydrogenase, iron-containing"/>
    <property type="match status" value="1"/>
</dbReference>
<dbReference type="AlphaFoldDB" id="A0A382LRS2"/>
<keyword evidence="2" id="KW-0560">Oxidoreductase</keyword>